<accession>A0A7W4W7J9</accession>
<dbReference type="Proteomes" id="UP000537130">
    <property type="component" value="Unassembled WGS sequence"/>
</dbReference>
<reference evidence="4 5" key="1">
    <citation type="submission" date="2020-08" db="EMBL/GenBank/DDBJ databases">
        <title>Genomic Encyclopedia of Type Strains, Phase III (KMG-III): the genomes of soil and plant-associated and newly described type strains.</title>
        <authorList>
            <person name="Whitman W."/>
        </authorList>
    </citation>
    <scope>NUCLEOTIDE SEQUENCE [LARGE SCALE GENOMIC DNA]</scope>
    <source>
        <strain evidence="4 5">CECT 8654</strain>
    </source>
</reference>
<evidence type="ECO:0000256" key="2">
    <source>
        <dbReference type="SAM" id="SignalP"/>
    </source>
</evidence>
<organism evidence="4 5">
    <name type="scientific">Litorivivens lipolytica</name>
    <dbReference type="NCBI Taxonomy" id="1524264"/>
    <lineage>
        <taxon>Bacteria</taxon>
        <taxon>Pseudomonadati</taxon>
        <taxon>Pseudomonadota</taxon>
        <taxon>Gammaproteobacteria</taxon>
        <taxon>Litorivivens</taxon>
    </lineage>
</organism>
<dbReference type="EMBL" id="JACHWY010000004">
    <property type="protein sequence ID" value="MBB3048968.1"/>
    <property type="molecule type" value="Genomic_DNA"/>
</dbReference>
<dbReference type="InterPro" id="IPR027385">
    <property type="entry name" value="Beta-barrel_OMP"/>
</dbReference>
<keyword evidence="1 2" id="KW-0732">Signal</keyword>
<feature type="signal peptide" evidence="2">
    <location>
        <begin position="1"/>
        <end position="19"/>
    </location>
</feature>
<evidence type="ECO:0000313" key="5">
    <source>
        <dbReference type="Proteomes" id="UP000537130"/>
    </source>
</evidence>
<evidence type="ECO:0000256" key="1">
    <source>
        <dbReference type="ARBA" id="ARBA00022729"/>
    </source>
</evidence>
<name>A0A7W4W7J9_9GAMM</name>
<comment type="caution">
    <text evidence="4">The sequence shown here is derived from an EMBL/GenBank/DDBJ whole genome shotgun (WGS) entry which is preliminary data.</text>
</comment>
<keyword evidence="5" id="KW-1185">Reference proteome</keyword>
<dbReference type="SUPFAM" id="SSF56925">
    <property type="entry name" value="OMPA-like"/>
    <property type="match status" value="1"/>
</dbReference>
<evidence type="ECO:0000313" key="4">
    <source>
        <dbReference type="EMBL" id="MBB3048968.1"/>
    </source>
</evidence>
<dbReference type="Gene3D" id="2.40.160.20">
    <property type="match status" value="1"/>
</dbReference>
<protein>
    <submittedName>
        <fullName evidence="4">Opacity protein-like surface antigen</fullName>
    </submittedName>
</protein>
<dbReference type="InterPro" id="IPR011250">
    <property type="entry name" value="OMP/PagP_B-barrel"/>
</dbReference>
<feature type="chain" id="PRO_5031566199" evidence="2">
    <location>
        <begin position="20"/>
        <end position="161"/>
    </location>
</feature>
<sequence>MKKLAIALLALSATAGSFAADKTGGFVGIKTGNMDIDSSIFDADAPLGIVFGYQGQSGAGVEVEYNRADVDFVINGRAYTADFKTLALYGTYRSEGDAYFKGKLGILREDLENDFVSMDDSGLSGGIGLGFRLGEAASLELEYTVIEEDVNYYSAGLNIHF</sequence>
<dbReference type="AlphaFoldDB" id="A0A7W4W7J9"/>
<feature type="domain" description="Outer membrane protein beta-barrel" evidence="3">
    <location>
        <begin position="6"/>
        <end position="148"/>
    </location>
</feature>
<gene>
    <name evidence="4" type="ORF">FHR99_003242</name>
</gene>
<proteinExistence type="predicted"/>
<dbReference type="Pfam" id="PF13505">
    <property type="entry name" value="OMP_b-brl"/>
    <property type="match status" value="1"/>
</dbReference>
<evidence type="ECO:0000259" key="3">
    <source>
        <dbReference type="Pfam" id="PF13505"/>
    </source>
</evidence>
<dbReference type="RefSeq" id="WP_183411757.1">
    <property type="nucleotide sequence ID" value="NZ_JACHWY010000004.1"/>
</dbReference>